<comment type="caution">
    <text evidence="1">The sequence shown here is derived from an EMBL/GenBank/DDBJ whole genome shotgun (WGS) entry which is preliminary data.</text>
</comment>
<dbReference type="PANTHER" id="PTHR36617:SF5">
    <property type="entry name" value="OS05G0421675 PROTEIN"/>
    <property type="match status" value="1"/>
</dbReference>
<evidence type="ECO:0000313" key="1">
    <source>
        <dbReference type="EMBL" id="PNY05175.1"/>
    </source>
</evidence>
<gene>
    <name evidence="1" type="ORF">L195_g001617</name>
</gene>
<keyword evidence="1" id="KW-0808">Transferase</keyword>
<dbReference type="AlphaFoldDB" id="A0A2K3NQ59"/>
<name>A0A2K3NQ59_TRIPR</name>
<reference evidence="1 2" key="1">
    <citation type="journal article" date="2014" name="Am. J. Bot.">
        <title>Genome assembly and annotation for red clover (Trifolium pratense; Fabaceae).</title>
        <authorList>
            <person name="Istvanek J."/>
            <person name="Jaros M."/>
            <person name="Krenek A."/>
            <person name="Repkova J."/>
        </authorList>
    </citation>
    <scope>NUCLEOTIDE SEQUENCE [LARGE SCALE GENOMIC DNA]</scope>
    <source>
        <strain evidence="2">cv. Tatra</strain>
        <tissue evidence="1">Young leaves</tissue>
    </source>
</reference>
<dbReference type="GO" id="GO:0016301">
    <property type="term" value="F:kinase activity"/>
    <property type="evidence" value="ECO:0007669"/>
    <property type="project" value="UniProtKB-KW"/>
</dbReference>
<dbReference type="EMBL" id="ASHM01000666">
    <property type="protein sequence ID" value="PNY05175.1"/>
    <property type="molecule type" value="Genomic_DNA"/>
</dbReference>
<organism evidence="1 2">
    <name type="scientific">Trifolium pratense</name>
    <name type="common">Red clover</name>
    <dbReference type="NCBI Taxonomy" id="57577"/>
    <lineage>
        <taxon>Eukaryota</taxon>
        <taxon>Viridiplantae</taxon>
        <taxon>Streptophyta</taxon>
        <taxon>Embryophyta</taxon>
        <taxon>Tracheophyta</taxon>
        <taxon>Spermatophyta</taxon>
        <taxon>Magnoliopsida</taxon>
        <taxon>eudicotyledons</taxon>
        <taxon>Gunneridae</taxon>
        <taxon>Pentapetalae</taxon>
        <taxon>rosids</taxon>
        <taxon>fabids</taxon>
        <taxon>Fabales</taxon>
        <taxon>Fabaceae</taxon>
        <taxon>Papilionoideae</taxon>
        <taxon>50 kb inversion clade</taxon>
        <taxon>NPAAA clade</taxon>
        <taxon>Hologalegina</taxon>
        <taxon>IRL clade</taxon>
        <taxon>Trifolieae</taxon>
        <taxon>Trifolium</taxon>
    </lineage>
</organism>
<evidence type="ECO:0000313" key="2">
    <source>
        <dbReference type="Proteomes" id="UP000236291"/>
    </source>
</evidence>
<keyword evidence="1" id="KW-0418">Kinase</keyword>
<accession>A0A2K3NQ59</accession>
<proteinExistence type="predicted"/>
<reference evidence="1 2" key="2">
    <citation type="journal article" date="2017" name="Front. Plant Sci.">
        <title>Gene Classification and Mining of Molecular Markers Useful in Red Clover (Trifolium pratense) Breeding.</title>
        <authorList>
            <person name="Istvanek J."/>
            <person name="Dluhosova J."/>
            <person name="Dluhos P."/>
            <person name="Patkova L."/>
            <person name="Nedelnik J."/>
            <person name="Repkova J."/>
        </authorList>
    </citation>
    <scope>NUCLEOTIDE SEQUENCE [LARGE SCALE GENOMIC DNA]</scope>
    <source>
        <strain evidence="2">cv. Tatra</strain>
        <tissue evidence="1">Young leaves</tissue>
    </source>
</reference>
<protein>
    <submittedName>
        <fullName evidence="1">Cysteine-rich receptor-like protein kinase</fullName>
    </submittedName>
</protein>
<sequence length="129" mass="14036">MKAICAPDNLFLLTGANHPLLGATLAAAIAVAVQLVAPPLTPNPSRLFDLAENKSSIVAEMYALGWEAGGAAWVPDLWQWQPNPVRGNSVSDAYQLLTSQHTITLEAVDELIWHKQVPLKVSIFAWRLL</sequence>
<keyword evidence="1" id="KW-0675">Receptor</keyword>
<dbReference type="PANTHER" id="PTHR36617">
    <property type="entry name" value="PROTEIN, PUTATIVE-RELATED"/>
    <property type="match status" value="1"/>
</dbReference>
<dbReference type="Proteomes" id="UP000236291">
    <property type="component" value="Unassembled WGS sequence"/>
</dbReference>